<dbReference type="EMBL" id="JYJG01000102">
    <property type="protein sequence ID" value="KJK48562.1"/>
    <property type="molecule type" value="Genomic_DNA"/>
</dbReference>
<dbReference type="Proteomes" id="UP000033393">
    <property type="component" value="Unassembled WGS sequence"/>
</dbReference>
<keyword evidence="2" id="KW-1185">Reference proteome</keyword>
<name>A0A0F0H2Q8_LENAE</name>
<dbReference type="PATRIC" id="fig|68170.10.peg.4280"/>
<sequence length="136" mass="15877">MKDERWTIYAREEAGSWSNYYELDAKGWINRHMSLKQGDWSAPTAWGTVELEPSCDRWFGRIPHDHVDEWLCGPGIELVDPGKFDELWGLARGALGKPVELIPLPVVERPAVGKPFYDRPGYRFRMAMRRLFSWRP</sequence>
<organism evidence="1 2">
    <name type="scientific">Lentzea aerocolonigenes</name>
    <name type="common">Lechevalieria aerocolonigenes</name>
    <name type="synonym">Saccharothrix aerocolonigenes</name>
    <dbReference type="NCBI Taxonomy" id="68170"/>
    <lineage>
        <taxon>Bacteria</taxon>
        <taxon>Bacillati</taxon>
        <taxon>Actinomycetota</taxon>
        <taxon>Actinomycetes</taxon>
        <taxon>Pseudonocardiales</taxon>
        <taxon>Pseudonocardiaceae</taxon>
        <taxon>Lentzea</taxon>
    </lineage>
</organism>
<accession>A0A0F0H2Q8</accession>
<dbReference type="RefSeq" id="WP_045312494.1">
    <property type="nucleotide sequence ID" value="NZ_JYJG01000102.1"/>
</dbReference>
<comment type="caution">
    <text evidence="1">The sequence shown here is derived from an EMBL/GenBank/DDBJ whole genome shotgun (WGS) entry which is preliminary data.</text>
</comment>
<reference evidence="1 2" key="1">
    <citation type="submission" date="2015-02" db="EMBL/GenBank/DDBJ databases">
        <authorList>
            <person name="Ju K.-S."/>
            <person name="Doroghazi J.R."/>
            <person name="Metcalf W."/>
        </authorList>
    </citation>
    <scope>NUCLEOTIDE SEQUENCE [LARGE SCALE GENOMIC DNA]</scope>
    <source>
        <strain evidence="1 2">NRRL B-16140</strain>
    </source>
</reference>
<dbReference type="AlphaFoldDB" id="A0A0F0H2Q8"/>
<dbReference type="OrthoDB" id="4554814at2"/>
<evidence type="ECO:0000313" key="1">
    <source>
        <dbReference type="EMBL" id="KJK48562.1"/>
    </source>
</evidence>
<proteinExistence type="predicted"/>
<evidence type="ECO:0000313" key="2">
    <source>
        <dbReference type="Proteomes" id="UP000033393"/>
    </source>
</evidence>
<protein>
    <submittedName>
        <fullName evidence="1">Uncharacterized protein</fullName>
    </submittedName>
</protein>
<gene>
    <name evidence="1" type="ORF">UK23_16935</name>
</gene>